<proteinExistence type="predicted"/>
<dbReference type="AlphaFoldDB" id="A0A2M4B7A1"/>
<feature type="chain" id="PRO_5014688776" evidence="1">
    <location>
        <begin position="20"/>
        <end position="80"/>
    </location>
</feature>
<name>A0A2M4B7A1_9DIPT</name>
<keyword evidence="1" id="KW-0732">Signal</keyword>
<sequence length="80" mass="8664">MLMTLAMGVFVTRAAELRAQSTDDACLSCTGSLEFQLCVQMQHGIVIHCSQRGADSQSASFNSPAEVLRTVAYDDPLVLR</sequence>
<reference evidence="2" key="1">
    <citation type="submission" date="2018-01" db="EMBL/GenBank/DDBJ databases">
        <title>An insight into the sialome of Amazonian anophelines.</title>
        <authorList>
            <person name="Ribeiro J.M."/>
            <person name="Scarpassa V."/>
            <person name="Calvo E."/>
        </authorList>
    </citation>
    <scope>NUCLEOTIDE SEQUENCE</scope>
    <source>
        <tissue evidence="2">Salivary glands</tissue>
    </source>
</reference>
<dbReference type="EMBL" id="GGFK01015612">
    <property type="protein sequence ID" value="MBW48933.1"/>
    <property type="molecule type" value="Transcribed_RNA"/>
</dbReference>
<evidence type="ECO:0000313" key="2">
    <source>
        <dbReference type="EMBL" id="MBW48933.1"/>
    </source>
</evidence>
<organism evidence="2">
    <name type="scientific">Anopheles triannulatus</name>
    <dbReference type="NCBI Taxonomy" id="58253"/>
    <lineage>
        <taxon>Eukaryota</taxon>
        <taxon>Metazoa</taxon>
        <taxon>Ecdysozoa</taxon>
        <taxon>Arthropoda</taxon>
        <taxon>Hexapoda</taxon>
        <taxon>Insecta</taxon>
        <taxon>Pterygota</taxon>
        <taxon>Neoptera</taxon>
        <taxon>Endopterygota</taxon>
        <taxon>Diptera</taxon>
        <taxon>Nematocera</taxon>
        <taxon>Culicoidea</taxon>
        <taxon>Culicidae</taxon>
        <taxon>Anophelinae</taxon>
        <taxon>Anopheles</taxon>
    </lineage>
</organism>
<evidence type="ECO:0000256" key="1">
    <source>
        <dbReference type="SAM" id="SignalP"/>
    </source>
</evidence>
<accession>A0A2M4B7A1</accession>
<protein>
    <submittedName>
        <fullName evidence="2">Putative secreted protein</fullName>
    </submittedName>
</protein>
<feature type="signal peptide" evidence="1">
    <location>
        <begin position="1"/>
        <end position="19"/>
    </location>
</feature>